<accession>A0ABV8RSR3</accession>
<evidence type="ECO:0000313" key="2">
    <source>
        <dbReference type="EMBL" id="MFC4296198.1"/>
    </source>
</evidence>
<reference evidence="3" key="1">
    <citation type="journal article" date="2019" name="Int. J. Syst. Evol. Microbiol.">
        <title>The Global Catalogue of Microorganisms (GCM) 10K type strain sequencing project: providing services to taxonomists for standard genome sequencing and annotation.</title>
        <authorList>
            <consortium name="The Broad Institute Genomics Platform"/>
            <consortium name="The Broad Institute Genome Sequencing Center for Infectious Disease"/>
            <person name="Wu L."/>
            <person name="Ma J."/>
        </authorList>
    </citation>
    <scope>NUCLEOTIDE SEQUENCE [LARGE SCALE GENOMIC DNA]</scope>
    <source>
        <strain evidence="3">CGMCC 1.12989</strain>
    </source>
</reference>
<gene>
    <name evidence="2" type="ORF">ACFO0A_14160</name>
</gene>
<dbReference type="RefSeq" id="WP_379539694.1">
    <property type="nucleotide sequence ID" value="NZ_JBHSDR010000008.1"/>
</dbReference>
<evidence type="ECO:0000313" key="3">
    <source>
        <dbReference type="Proteomes" id="UP001595828"/>
    </source>
</evidence>
<comment type="caution">
    <text evidence="2">The sequence shown here is derived from an EMBL/GenBank/DDBJ whole genome shotgun (WGS) entry which is preliminary data.</text>
</comment>
<dbReference type="InterPro" id="IPR043824">
    <property type="entry name" value="DUF5801"/>
</dbReference>
<protein>
    <submittedName>
        <fullName evidence="2">DUF5801 repeats-in-toxin domain-containing protein</fullName>
    </submittedName>
</protein>
<organism evidence="2 3">
    <name type="scientific">Novosphingobium tardum</name>
    <dbReference type="NCBI Taxonomy" id="1538021"/>
    <lineage>
        <taxon>Bacteria</taxon>
        <taxon>Pseudomonadati</taxon>
        <taxon>Pseudomonadota</taxon>
        <taxon>Alphaproteobacteria</taxon>
        <taxon>Sphingomonadales</taxon>
        <taxon>Sphingomonadaceae</taxon>
        <taxon>Novosphingobium</taxon>
    </lineage>
</organism>
<dbReference type="Proteomes" id="UP001595828">
    <property type="component" value="Unassembled WGS sequence"/>
</dbReference>
<evidence type="ECO:0000259" key="1">
    <source>
        <dbReference type="Pfam" id="PF19116"/>
    </source>
</evidence>
<dbReference type="EMBL" id="JBHSDR010000008">
    <property type="protein sequence ID" value="MFC4296198.1"/>
    <property type="molecule type" value="Genomic_DNA"/>
</dbReference>
<keyword evidence="3" id="KW-1185">Reference proteome</keyword>
<dbReference type="Pfam" id="PF19116">
    <property type="entry name" value="DUF5801"/>
    <property type="match status" value="1"/>
</dbReference>
<sequence length="942" mass="97369">MALQIDGTFVYDEGFLIDDNDDDVGAFSTSMQAVLAGLGTLPLPTPGYTGFPQYAEKDDSGFVVTDQQVTDYFLTASSTGAAFSTTTGIATELKVGTTTVYLFAAVDPNTSQINPNAIVGRIGDDPSGDIAFVLMLNETKDGAGIVTDLDFGLVVYAPLVHDQADTSNFDVDTLDLLGTVYLGYNFNTATEVPFENFSGVKSGQDAFAPVVPTSGANTVQLLITGFAGNTVGTVNVSVQGLGTNAQHVDPNESIRIDIVSGLDTSGALTSTFVKDAANIHYTAHANAISATFEIDQLNPTNKAATVSVFAFQDEDTDGAGPDSADYQGTLFPTKAISDQGSAVEIDAEDVRVLNAADQDITADFVARGGTIVADGLGVKVTGLLASEQVKFTSDNIPFDRFVITNTYNGSGPSTFDVGEIHVTTLVGGTDTGYVELGSHVIFEDGGPSIAPSTDTVSLSVADSQLNTPASQDFSTLFGTPDFGPDGEGSVTYKVGSVDGTDSGLLDTETGQKVFLFLEEGAGPDGTDLVVGRVGTAGGAADAGGLIVMTISCDALTGEVTLEQARAVFHDKSDPLTDTVVGFASETYVTLTATVHDSEGANADTSSATANIGLAFTITDDNPVITPQDPNNPTPNDLQVANVDNASDSSSFGLDPGNDAPYSFSILSAPDTDGFSFVTTSSGITGYYDSDGSGPNPSAELYTLTIDQDGNYQFTLTGPIASTSSMLDVTDIKAGGPDTGSIEVGTTDTTGNYVLIDGEPGNINESNGFVGVKNGNLDAGESMIFSLHGSDDALLPVLGLVIGTKSAKASTYQIEIDFHDPNLAPLTYSQTVPKNTALTIDPIGLHADDLIDFITVTKVSGPALKIGLGDITIIQPPNDLTLDFSVRLEDGDHDFTDASFSVAIDGNNDGVYPTLGFAPADIAPAGIAPLDDHSLLMAAMPVV</sequence>
<name>A0ABV8RSR3_9SPHN</name>
<feature type="domain" description="DUF5801" evidence="1">
    <location>
        <begin position="458"/>
        <end position="612"/>
    </location>
</feature>
<proteinExistence type="predicted"/>